<organism evidence="2 3">
    <name type="scientific">Crocosphaera watsonii WH 0003</name>
    <dbReference type="NCBI Taxonomy" id="423471"/>
    <lineage>
        <taxon>Bacteria</taxon>
        <taxon>Bacillati</taxon>
        <taxon>Cyanobacteriota</taxon>
        <taxon>Cyanophyceae</taxon>
        <taxon>Oscillatoriophycideae</taxon>
        <taxon>Chroococcales</taxon>
        <taxon>Aphanothecaceae</taxon>
        <taxon>Crocosphaera</taxon>
    </lineage>
</organism>
<comment type="caution">
    <text evidence="2">The sequence shown here is derived from an EMBL/GenBank/DDBJ whole genome shotgun (WGS) entry which is preliminary data.</text>
</comment>
<accession>G5JD45</accession>
<dbReference type="Proteomes" id="UP000003477">
    <property type="component" value="Unassembled WGS sequence"/>
</dbReference>
<dbReference type="GeneID" id="88768662"/>
<evidence type="ECO:0000256" key="1">
    <source>
        <dbReference type="SAM" id="MobiDB-lite"/>
    </source>
</evidence>
<proteinExistence type="predicted"/>
<gene>
    <name evidence="2" type="ORF">CWATWH0003_5343</name>
</gene>
<reference evidence="2 3" key="1">
    <citation type="journal article" date="2011" name="Front. Microbiol.">
        <title>Two Strains of Crocosphaera watsonii with Highly Conserved Genomes are Distinguished by Strain-Specific Features.</title>
        <authorList>
            <person name="Bench S.R."/>
            <person name="Ilikchyan I.N."/>
            <person name="Tripp H.J."/>
            <person name="Zehr J.P."/>
        </authorList>
    </citation>
    <scope>NUCLEOTIDE SEQUENCE [LARGE SCALE GENOMIC DNA]</scope>
    <source>
        <strain evidence="2 3">WH 0003</strain>
    </source>
</reference>
<feature type="region of interest" description="Disordered" evidence="1">
    <location>
        <begin position="32"/>
        <end position="89"/>
    </location>
</feature>
<evidence type="ECO:0000313" key="3">
    <source>
        <dbReference type="Proteomes" id="UP000003477"/>
    </source>
</evidence>
<dbReference type="EMBL" id="AESD01000826">
    <property type="protein sequence ID" value="EHJ09880.1"/>
    <property type="molecule type" value="Genomic_DNA"/>
</dbReference>
<sequence length="319" mass="35188">MAGPGAKGGMWSKNGKGKRVLITKSMAKQMAAAGVSAQTDADYAKQAAKLRDKNNAEDMAKRKADVEKRTIRGDNQPSTDKSKWSKTPPDYFLVDKDNIKGVKYSDKPNKEASLIDQTGTPRDIPVVIKSAEAKQAGIAFQNFQALNPKSPTFQAKADDLPVFVANKADIPKIKRQQEILKEIDKLGVPDVVGSKALFGRKNRLKTMLHNRSGIDKKAQFFLNDVDEFTNKPRKFSAKENKVIEKLANSILETGTLLRPIPTVQTGLAGRGQALGNPLLLEAARRAYKKDPQRAGAVSTYYLADRQQYEAYKKQGKRKG</sequence>
<evidence type="ECO:0000313" key="2">
    <source>
        <dbReference type="EMBL" id="EHJ09880.1"/>
    </source>
</evidence>
<dbReference type="RefSeq" id="WP_007313100.1">
    <property type="nucleotide sequence ID" value="NZ_AESD01000826.1"/>
</dbReference>
<dbReference type="PATRIC" id="fig|423471.3.peg.4991"/>
<dbReference type="AlphaFoldDB" id="G5JD45"/>
<protein>
    <submittedName>
        <fullName evidence="2">Uncharacterized protein</fullName>
    </submittedName>
</protein>
<name>G5JD45_CROWT</name>
<feature type="compositionally biased region" description="Basic and acidic residues" evidence="1">
    <location>
        <begin position="49"/>
        <end position="72"/>
    </location>
</feature>